<dbReference type="GO" id="GO:0042742">
    <property type="term" value="P:defense response to bacterium"/>
    <property type="evidence" value="ECO:0007669"/>
    <property type="project" value="UniProtKB-KW"/>
</dbReference>
<dbReference type="InterPro" id="IPR023347">
    <property type="entry name" value="Lysozyme_dom_sf"/>
</dbReference>
<dbReference type="PANTHER" id="PTHR38107:SF3">
    <property type="entry name" value="LYSOZYME RRRD-RELATED"/>
    <property type="match status" value="1"/>
</dbReference>
<comment type="caution">
    <text evidence="10">The sequence shown here is derived from an EMBL/GenBank/DDBJ whole genome shotgun (WGS) entry which is preliminary data.</text>
</comment>
<evidence type="ECO:0000256" key="6">
    <source>
        <dbReference type="ARBA" id="ARBA00023295"/>
    </source>
</evidence>
<dbReference type="SUPFAM" id="SSF53955">
    <property type="entry name" value="Lysozyme-like"/>
    <property type="match status" value="1"/>
</dbReference>
<keyword evidence="9" id="KW-0812">Transmembrane</keyword>
<dbReference type="InterPro" id="IPR051018">
    <property type="entry name" value="Bacteriophage_GH24"/>
</dbReference>
<feature type="region of interest" description="Disordered" evidence="8">
    <location>
        <begin position="214"/>
        <end position="256"/>
    </location>
</feature>
<evidence type="ECO:0000313" key="10">
    <source>
        <dbReference type="EMBL" id="MBB5740536.1"/>
    </source>
</evidence>
<keyword evidence="6 7" id="KW-0326">Glycosidase</keyword>
<evidence type="ECO:0000256" key="1">
    <source>
        <dbReference type="ARBA" id="ARBA00000632"/>
    </source>
</evidence>
<gene>
    <name evidence="10" type="ORF">GGQ93_002255</name>
</gene>
<feature type="transmembrane region" description="Helical" evidence="9">
    <location>
        <begin position="580"/>
        <end position="602"/>
    </location>
</feature>
<evidence type="ECO:0000256" key="3">
    <source>
        <dbReference type="ARBA" id="ARBA00022638"/>
    </source>
</evidence>
<dbReference type="GO" id="GO:0031640">
    <property type="term" value="P:killing of cells of another organism"/>
    <property type="evidence" value="ECO:0007669"/>
    <property type="project" value="UniProtKB-KW"/>
</dbReference>
<comment type="catalytic activity">
    <reaction evidence="1 7">
        <text>Hydrolysis of (1-&gt;4)-beta-linkages between N-acetylmuramic acid and N-acetyl-D-glucosamine residues in a peptidoglycan and between N-acetyl-D-glucosamine residues in chitodextrins.</text>
        <dbReference type="EC" id="3.2.1.17"/>
    </reaction>
</comment>
<dbReference type="InterPro" id="IPR033907">
    <property type="entry name" value="Endolysin_autolysin"/>
</dbReference>
<dbReference type="InterPro" id="IPR034690">
    <property type="entry name" value="Endolysin_T4_type"/>
</dbReference>
<dbReference type="GO" id="GO:0003796">
    <property type="term" value="F:lysozyme activity"/>
    <property type="evidence" value="ECO:0007669"/>
    <property type="project" value="UniProtKB-EC"/>
</dbReference>
<name>A0A7W9C7G5_9CAUL</name>
<keyword evidence="3 7" id="KW-0081">Bacteriolytic enzyme</keyword>
<feature type="region of interest" description="Disordered" evidence="8">
    <location>
        <begin position="293"/>
        <end position="359"/>
    </location>
</feature>
<keyword evidence="11" id="KW-1185">Reference proteome</keyword>
<proteinExistence type="inferred from homology"/>
<feature type="region of interest" description="Disordered" evidence="8">
    <location>
        <begin position="477"/>
        <end position="501"/>
    </location>
</feature>
<dbReference type="CDD" id="cd00737">
    <property type="entry name" value="lyz_endolysin_autolysin"/>
    <property type="match status" value="1"/>
</dbReference>
<keyword evidence="9" id="KW-0472">Membrane</keyword>
<evidence type="ECO:0000256" key="5">
    <source>
        <dbReference type="ARBA" id="ARBA00023200"/>
    </source>
</evidence>
<evidence type="ECO:0000313" key="11">
    <source>
        <dbReference type="Proteomes" id="UP000527324"/>
    </source>
</evidence>
<feature type="transmembrane region" description="Helical" evidence="9">
    <location>
        <begin position="548"/>
        <end position="568"/>
    </location>
</feature>
<sequence length="613" mass="63355">MSDTLKPTKISREGVILIKSFEGFRPRAIQRDDGRWMIGYGHTASAREGLTVSEVDAELLLQYDLLPVVKAIDEVQAPLNQHQYDALASFVFSIGVDRFRSSEVLRRLNAGETQAAAEALAAWIDDGGPLSPPRRRATERALFVANPDAPVSLADLLSAPLPPATATILETTEAAGSTGFDAVDVAPFPAHDASEPMTWESAISALLNESDLKQADEEVDEGPDQASHPADDAADAPASQDAETPMANGEAQPVEAEPVTTVEPLVDAGKPCADSASPPAESSVALLLDEPAVEAEPEEAKAVPRPAESSDGEAETSEPPVEADAGEFVAPALEQPTASDEPEPASSEPASASPAAHPAPSAAVFYSPYAIRVTGPLALLSSPPPSPPAASASAVPAPLTPVPLETLAAEAEPANDDGVSVPEEAVGAPAAEAEAASVDQPAFEPSNAPSPTPTLASADAPDVEEQTVQVPMFLIAPTEPPAEPDSEQASAGRLEAAPPPHAATDATGFTDLDQTALFDAEVQPEDGLHPSIDQEATPDKRFDWSETATFLVMGGIGMLAFGAAMAAFRQASNSTGGETAVIGWVLAIIALACVGVSGYNLFQRWGRPTDPTA</sequence>
<dbReference type="PANTHER" id="PTHR38107">
    <property type="match status" value="1"/>
</dbReference>
<keyword evidence="5" id="KW-1035">Host cytoplasm</keyword>
<dbReference type="GO" id="GO:0016998">
    <property type="term" value="P:cell wall macromolecule catabolic process"/>
    <property type="evidence" value="ECO:0007669"/>
    <property type="project" value="InterPro"/>
</dbReference>
<dbReference type="RefSeq" id="WP_183217070.1">
    <property type="nucleotide sequence ID" value="NZ_JACHOQ010000005.1"/>
</dbReference>
<dbReference type="HAMAP" id="MF_04110">
    <property type="entry name" value="ENDOLYSIN_T4"/>
    <property type="match status" value="1"/>
</dbReference>
<reference evidence="10 11" key="1">
    <citation type="submission" date="2020-08" db="EMBL/GenBank/DDBJ databases">
        <title>Genomic Encyclopedia of Type Strains, Phase IV (KMG-IV): sequencing the most valuable type-strain genomes for metagenomic binning, comparative biology and taxonomic classification.</title>
        <authorList>
            <person name="Goeker M."/>
        </authorList>
    </citation>
    <scope>NUCLEOTIDE SEQUENCE [LARGE SCALE GENOMIC DNA]</scope>
    <source>
        <strain evidence="10 11">DSM 4731</strain>
    </source>
</reference>
<dbReference type="Pfam" id="PF00959">
    <property type="entry name" value="Phage_lysozyme"/>
    <property type="match status" value="1"/>
</dbReference>
<evidence type="ECO:0000256" key="9">
    <source>
        <dbReference type="SAM" id="Phobius"/>
    </source>
</evidence>
<keyword evidence="2 7" id="KW-0929">Antimicrobial</keyword>
<dbReference type="EC" id="3.2.1.17" evidence="7"/>
<feature type="compositionally biased region" description="Low complexity" evidence="8">
    <location>
        <begin position="389"/>
        <end position="412"/>
    </location>
</feature>
<evidence type="ECO:0000256" key="7">
    <source>
        <dbReference type="RuleBase" id="RU003788"/>
    </source>
</evidence>
<feature type="compositionally biased region" description="Low complexity" evidence="8">
    <location>
        <begin position="419"/>
        <end position="438"/>
    </location>
</feature>
<evidence type="ECO:0000256" key="4">
    <source>
        <dbReference type="ARBA" id="ARBA00022801"/>
    </source>
</evidence>
<dbReference type="AlphaFoldDB" id="A0A7W9C7G5"/>
<feature type="region of interest" description="Disordered" evidence="8">
    <location>
        <begin position="377"/>
        <end position="460"/>
    </location>
</feature>
<evidence type="ECO:0000256" key="2">
    <source>
        <dbReference type="ARBA" id="ARBA00022529"/>
    </source>
</evidence>
<organism evidence="10 11">
    <name type="scientific">Brevundimonas aurantiaca</name>
    <dbReference type="NCBI Taxonomy" id="74316"/>
    <lineage>
        <taxon>Bacteria</taxon>
        <taxon>Pseudomonadati</taxon>
        <taxon>Pseudomonadota</taxon>
        <taxon>Alphaproteobacteria</taxon>
        <taxon>Caulobacterales</taxon>
        <taxon>Caulobacteraceae</taxon>
        <taxon>Brevundimonas</taxon>
    </lineage>
</organism>
<dbReference type="Gene3D" id="1.10.530.40">
    <property type="match status" value="1"/>
</dbReference>
<dbReference type="GO" id="GO:0009253">
    <property type="term" value="P:peptidoglycan catabolic process"/>
    <property type="evidence" value="ECO:0007669"/>
    <property type="project" value="InterPro"/>
</dbReference>
<dbReference type="InterPro" id="IPR002196">
    <property type="entry name" value="Glyco_hydro_24"/>
</dbReference>
<dbReference type="Proteomes" id="UP000527324">
    <property type="component" value="Unassembled WGS sequence"/>
</dbReference>
<dbReference type="EMBL" id="JACHOQ010000005">
    <property type="protein sequence ID" value="MBB5740536.1"/>
    <property type="molecule type" value="Genomic_DNA"/>
</dbReference>
<dbReference type="InterPro" id="IPR023346">
    <property type="entry name" value="Lysozyme-like_dom_sf"/>
</dbReference>
<protein>
    <recommendedName>
        <fullName evidence="7">Lysozyme</fullName>
        <ecNumber evidence="7">3.2.1.17</ecNumber>
    </recommendedName>
</protein>
<evidence type="ECO:0000256" key="8">
    <source>
        <dbReference type="SAM" id="MobiDB-lite"/>
    </source>
</evidence>
<keyword evidence="9" id="KW-1133">Transmembrane helix</keyword>
<feature type="compositionally biased region" description="Low complexity" evidence="8">
    <location>
        <begin position="344"/>
        <end position="359"/>
    </location>
</feature>
<keyword evidence="4 7" id="KW-0378">Hydrolase</keyword>
<comment type="similarity">
    <text evidence="7">Belongs to the glycosyl hydrolase 24 family.</text>
</comment>
<accession>A0A7W9C7G5</accession>